<evidence type="ECO:0000313" key="2">
    <source>
        <dbReference type="Proteomes" id="UP000053259"/>
    </source>
</evidence>
<accession>A0A0D1ZW64</accession>
<keyword evidence="2" id="KW-1185">Reference proteome</keyword>
<dbReference type="InParanoid" id="A0A0D1ZW64"/>
<dbReference type="AlphaFoldDB" id="A0A0D1ZW64"/>
<dbReference type="RefSeq" id="XP_016208602.1">
    <property type="nucleotide sequence ID" value="XM_016363586.1"/>
</dbReference>
<reference evidence="1 2" key="1">
    <citation type="submission" date="2015-01" db="EMBL/GenBank/DDBJ databases">
        <title>The Genome Sequence of Ochroconis gallopava CBS43764.</title>
        <authorList>
            <consortium name="The Broad Institute Genomics Platform"/>
            <person name="Cuomo C."/>
            <person name="de Hoog S."/>
            <person name="Gorbushina A."/>
            <person name="Stielow B."/>
            <person name="Teixiera M."/>
            <person name="Abouelleil A."/>
            <person name="Chapman S.B."/>
            <person name="Priest M."/>
            <person name="Young S.K."/>
            <person name="Wortman J."/>
            <person name="Nusbaum C."/>
            <person name="Birren B."/>
        </authorList>
    </citation>
    <scope>NUCLEOTIDE SEQUENCE [LARGE SCALE GENOMIC DNA]</scope>
    <source>
        <strain evidence="1 2">CBS 43764</strain>
    </source>
</reference>
<evidence type="ECO:0000313" key="1">
    <source>
        <dbReference type="EMBL" id="KIV98732.1"/>
    </source>
</evidence>
<gene>
    <name evidence="1" type="ORF">PV09_09515</name>
</gene>
<proteinExistence type="predicted"/>
<sequence>MRRASGTDHFIARCRGSRGPANCRQYDEETRQDKAGLPCLTFRLRKSCSKLRSQHAPCFDHNQSNFAIELAMWSLFCFQQGDKHLRADPWHMLDRYLFQVACTAAVALTSLLTKKF</sequence>
<dbReference type="VEuPathDB" id="FungiDB:PV09_09515"/>
<dbReference type="Proteomes" id="UP000053259">
    <property type="component" value="Unassembled WGS sequence"/>
</dbReference>
<dbReference type="EMBL" id="KN847602">
    <property type="protein sequence ID" value="KIV98732.1"/>
    <property type="molecule type" value="Genomic_DNA"/>
</dbReference>
<name>A0A0D1ZW64_9PEZI</name>
<protein>
    <submittedName>
        <fullName evidence="1">Uncharacterized protein</fullName>
    </submittedName>
</protein>
<dbReference type="HOGENOM" id="CLU_2098712_0_0_1"/>
<organism evidence="1 2">
    <name type="scientific">Verruconis gallopava</name>
    <dbReference type="NCBI Taxonomy" id="253628"/>
    <lineage>
        <taxon>Eukaryota</taxon>
        <taxon>Fungi</taxon>
        <taxon>Dikarya</taxon>
        <taxon>Ascomycota</taxon>
        <taxon>Pezizomycotina</taxon>
        <taxon>Dothideomycetes</taxon>
        <taxon>Pleosporomycetidae</taxon>
        <taxon>Venturiales</taxon>
        <taxon>Sympoventuriaceae</taxon>
        <taxon>Verruconis</taxon>
    </lineage>
</organism>
<dbReference type="GeneID" id="27317488"/>